<dbReference type="GO" id="GO:0001682">
    <property type="term" value="P:tRNA 5'-leader removal"/>
    <property type="evidence" value="ECO:0007669"/>
    <property type="project" value="UniProtKB-UniRule"/>
</dbReference>
<dbReference type="GO" id="GO:0030677">
    <property type="term" value="C:ribonuclease P complex"/>
    <property type="evidence" value="ECO:0007669"/>
    <property type="project" value="UniProtKB-UniRule"/>
</dbReference>
<organism evidence="7 8">
    <name type="scientific">Geoglobus ahangari</name>
    <dbReference type="NCBI Taxonomy" id="113653"/>
    <lineage>
        <taxon>Archaea</taxon>
        <taxon>Methanobacteriati</taxon>
        <taxon>Methanobacteriota</taxon>
        <taxon>Archaeoglobi</taxon>
        <taxon>Archaeoglobales</taxon>
        <taxon>Archaeoglobaceae</taxon>
        <taxon>Geoglobus</taxon>
    </lineage>
</organism>
<evidence type="ECO:0000313" key="8">
    <source>
        <dbReference type="Proteomes" id="UP000034723"/>
    </source>
</evidence>
<evidence type="ECO:0000313" key="7">
    <source>
        <dbReference type="EMBL" id="AKG92267.1"/>
    </source>
</evidence>
<dbReference type="OrthoDB" id="39019at2157"/>
<dbReference type="InterPro" id="IPR023538">
    <property type="entry name" value="RNP1"/>
</dbReference>
<reference evidence="7 8" key="1">
    <citation type="submission" date="2015-04" db="EMBL/GenBank/DDBJ databases">
        <title>The complete genome sequence of the hyperthermophilic, obligate iron-reducing archaeon Geoglobus ahangari strain 234T.</title>
        <authorList>
            <person name="Manzella M.P."/>
            <person name="Holmes D.E."/>
            <person name="Rocheleau J.M."/>
            <person name="Chung A."/>
            <person name="Reguera G."/>
            <person name="Kashefi K."/>
        </authorList>
    </citation>
    <scope>NUCLEOTIDE SEQUENCE [LARGE SCALE GENOMIC DNA]</scope>
    <source>
        <strain evidence="7 8">234</strain>
    </source>
</reference>
<dbReference type="SMART" id="SM00538">
    <property type="entry name" value="POP4"/>
    <property type="match status" value="1"/>
</dbReference>
<keyword evidence="2 6" id="KW-0819">tRNA processing</keyword>
<evidence type="ECO:0000256" key="6">
    <source>
        <dbReference type="HAMAP-Rule" id="MF_00754"/>
    </source>
</evidence>
<dbReference type="HOGENOM" id="CLU_107020_2_1_2"/>
<keyword evidence="4 6" id="KW-0255">Endonuclease</keyword>
<sequence length="90" mass="10369">MLARDWIGLRVEVMESPNPCEVGLKGVVVDETMNTLRIETERGVKVVAKMHRVFAVEIDGRRYRVDGRLIAFRPEERIMKGMMLVNRIKG</sequence>
<protein>
    <recommendedName>
        <fullName evidence="6">Ribonuclease P protein component 1</fullName>
        <shortName evidence="6">RNase P component 1</shortName>
        <ecNumber evidence="6">3.1.26.5</ecNumber>
    </recommendedName>
    <alternativeName>
        <fullName evidence="6">Rpp29</fullName>
    </alternativeName>
</protein>
<comment type="similarity">
    <text evidence="6">Belongs to the eukaryotic/archaeal RNase P protein component 1 family.</text>
</comment>
<dbReference type="STRING" id="113653.GAH_00380"/>
<dbReference type="GO" id="GO:0003723">
    <property type="term" value="F:RNA binding"/>
    <property type="evidence" value="ECO:0007669"/>
    <property type="project" value="InterPro"/>
</dbReference>
<comment type="function">
    <text evidence="6">Part of ribonuclease P, a protein complex that generates mature tRNA molecules by cleaving their 5'-ends.</text>
</comment>
<dbReference type="KEGG" id="gah:GAH_00380"/>
<proteinExistence type="inferred from homology"/>
<comment type="catalytic activity">
    <reaction evidence="6">
        <text>Endonucleolytic cleavage of RNA, removing 5'-extranucleotides from tRNA precursor.</text>
        <dbReference type="EC" id="3.1.26.5"/>
    </reaction>
</comment>
<evidence type="ECO:0000256" key="1">
    <source>
        <dbReference type="ARBA" id="ARBA00022490"/>
    </source>
</evidence>
<keyword evidence="8" id="KW-1185">Reference proteome</keyword>
<dbReference type="AlphaFoldDB" id="A0A0F7IH63"/>
<dbReference type="InParanoid" id="A0A0F7IH63"/>
<dbReference type="GO" id="GO:0004526">
    <property type="term" value="F:ribonuclease P activity"/>
    <property type="evidence" value="ECO:0007669"/>
    <property type="project" value="UniProtKB-UniRule"/>
</dbReference>
<dbReference type="HAMAP" id="MF_00754">
    <property type="entry name" value="RNase_P_1"/>
    <property type="match status" value="1"/>
</dbReference>
<dbReference type="EMBL" id="CP011267">
    <property type="protein sequence ID" value="AKG92267.1"/>
    <property type="molecule type" value="Genomic_DNA"/>
</dbReference>
<dbReference type="GeneID" id="24802965"/>
<comment type="subcellular location">
    <subcellularLocation>
        <location evidence="6">Cytoplasm</location>
    </subcellularLocation>
</comment>
<dbReference type="Proteomes" id="UP000034723">
    <property type="component" value="Chromosome"/>
</dbReference>
<dbReference type="InterPro" id="IPR002730">
    <property type="entry name" value="Rpp29/RNP1"/>
</dbReference>
<dbReference type="Gene3D" id="2.30.30.210">
    <property type="entry name" value="Ribonuclease P/MRP, subunit p29"/>
    <property type="match status" value="1"/>
</dbReference>
<dbReference type="FunCoup" id="A0A0F7IH63">
    <property type="interactions" value="4"/>
</dbReference>
<dbReference type="SUPFAM" id="SSF101744">
    <property type="entry name" value="Rof/RNase P subunit-like"/>
    <property type="match status" value="1"/>
</dbReference>
<dbReference type="InterPro" id="IPR023534">
    <property type="entry name" value="Rof/RNase_P-like"/>
</dbReference>
<gene>
    <name evidence="6" type="primary">rnp1</name>
    <name evidence="7" type="ORF">GAH_00380</name>
</gene>
<name>A0A0F7IH63_9EURY</name>
<comment type="subunit">
    <text evidence="6">Consists of a catalytic RNA component and at least 4-5 protein subunits.</text>
</comment>
<dbReference type="EC" id="3.1.26.5" evidence="6"/>
<evidence type="ECO:0000256" key="5">
    <source>
        <dbReference type="ARBA" id="ARBA00022801"/>
    </source>
</evidence>
<keyword evidence="1 6" id="KW-0963">Cytoplasm</keyword>
<evidence type="ECO:0000256" key="2">
    <source>
        <dbReference type="ARBA" id="ARBA00022694"/>
    </source>
</evidence>
<evidence type="ECO:0000256" key="3">
    <source>
        <dbReference type="ARBA" id="ARBA00022722"/>
    </source>
</evidence>
<keyword evidence="3 6" id="KW-0540">Nuclease</keyword>
<accession>A0A0F7IH63</accession>
<evidence type="ECO:0000256" key="4">
    <source>
        <dbReference type="ARBA" id="ARBA00022759"/>
    </source>
</evidence>
<dbReference type="InterPro" id="IPR036980">
    <property type="entry name" value="RNase_P/MRP_Rpp29_sf"/>
</dbReference>
<dbReference type="Pfam" id="PF01868">
    <property type="entry name" value="RNase_P-MRP_p29"/>
    <property type="match status" value="1"/>
</dbReference>
<dbReference type="RefSeq" id="WP_052747719.1">
    <property type="nucleotide sequence ID" value="NZ_CP011267.1"/>
</dbReference>
<dbReference type="GO" id="GO:0005737">
    <property type="term" value="C:cytoplasm"/>
    <property type="evidence" value="ECO:0007669"/>
    <property type="project" value="UniProtKB-SubCell"/>
</dbReference>
<keyword evidence="5 6" id="KW-0378">Hydrolase</keyword>